<dbReference type="SUPFAM" id="SSF47240">
    <property type="entry name" value="Ferritin-like"/>
    <property type="match status" value="1"/>
</dbReference>
<dbReference type="Pfam" id="PF02915">
    <property type="entry name" value="Rubrerythrin"/>
    <property type="match status" value="1"/>
</dbReference>
<dbReference type="InterPro" id="IPR052364">
    <property type="entry name" value="Rubrerythrin"/>
</dbReference>
<reference evidence="3 4" key="1">
    <citation type="submission" date="2016-11" db="EMBL/GenBank/DDBJ databases">
        <authorList>
            <person name="Jaros S."/>
            <person name="Januszkiewicz K."/>
            <person name="Wedrychowicz H."/>
        </authorList>
    </citation>
    <scope>NUCLEOTIDE SEQUENCE [LARGE SCALE GENOMIC DNA]</scope>
    <source>
        <strain evidence="3 4">DSM 8605</strain>
    </source>
</reference>
<evidence type="ECO:0000313" key="4">
    <source>
        <dbReference type="Proteomes" id="UP000184447"/>
    </source>
</evidence>
<dbReference type="InterPro" id="IPR009040">
    <property type="entry name" value="Ferritin-like_diiron"/>
</dbReference>
<dbReference type="PANTHER" id="PTHR43865:SF1">
    <property type="entry name" value="RUBRERYTHRIN-RELATED"/>
    <property type="match status" value="1"/>
</dbReference>
<dbReference type="GO" id="GO:0016491">
    <property type="term" value="F:oxidoreductase activity"/>
    <property type="evidence" value="ECO:0007669"/>
    <property type="project" value="InterPro"/>
</dbReference>
<evidence type="ECO:0000259" key="2">
    <source>
        <dbReference type="PROSITE" id="PS50905"/>
    </source>
</evidence>
<evidence type="ECO:0000256" key="1">
    <source>
        <dbReference type="ARBA" id="ARBA00001965"/>
    </source>
</evidence>
<dbReference type="PROSITE" id="PS50905">
    <property type="entry name" value="FERRITIN_LIKE"/>
    <property type="match status" value="1"/>
</dbReference>
<organism evidence="3 4">
    <name type="scientific">Clostridium grantii DSM 8605</name>
    <dbReference type="NCBI Taxonomy" id="1121316"/>
    <lineage>
        <taxon>Bacteria</taxon>
        <taxon>Bacillati</taxon>
        <taxon>Bacillota</taxon>
        <taxon>Clostridia</taxon>
        <taxon>Eubacteriales</taxon>
        <taxon>Clostridiaceae</taxon>
        <taxon>Clostridium</taxon>
    </lineage>
</organism>
<keyword evidence="4" id="KW-1185">Reference proteome</keyword>
<dbReference type="EMBL" id="FQXM01000013">
    <property type="protein sequence ID" value="SHH78239.1"/>
    <property type="molecule type" value="Genomic_DNA"/>
</dbReference>
<proteinExistence type="predicted"/>
<dbReference type="Gene3D" id="1.20.1260.10">
    <property type="match status" value="1"/>
</dbReference>
<name>A0A1M5VSJ4_9CLOT</name>
<dbReference type="AlphaFoldDB" id="A0A1M5VSJ4"/>
<gene>
    <name evidence="3" type="ORF">SAMN02745207_02451</name>
</gene>
<sequence>MGKLEGTKTAENLMKAFAGECQARTKYTYYASKAKKEGYVQIANIFMETA</sequence>
<protein>
    <submittedName>
        <fullName evidence="3">Rubrerythrin</fullName>
    </submittedName>
</protein>
<accession>A0A1M5VSJ4</accession>
<dbReference type="Proteomes" id="UP000184447">
    <property type="component" value="Unassembled WGS sequence"/>
</dbReference>
<feature type="domain" description="Ferritin-like diiron" evidence="2">
    <location>
        <begin position="3"/>
        <end position="50"/>
    </location>
</feature>
<dbReference type="STRING" id="1121316.SAMN02745207_02451"/>
<dbReference type="PANTHER" id="PTHR43865">
    <property type="entry name" value="RUBRERYTHRIN-RELATED"/>
    <property type="match status" value="1"/>
</dbReference>
<evidence type="ECO:0000313" key="3">
    <source>
        <dbReference type="EMBL" id="SHH78239.1"/>
    </source>
</evidence>
<dbReference type="GO" id="GO:0046872">
    <property type="term" value="F:metal ion binding"/>
    <property type="evidence" value="ECO:0007669"/>
    <property type="project" value="InterPro"/>
</dbReference>
<dbReference type="InterPro" id="IPR003251">
    <property type="entry name" value="Rr_diiron-bd_dom"/>
</dbReference>
<dbReference type="InterPro" id="IPR009078">
    <property type="entry name" value="Ferritin-like_SF"/>
</dbReference>
<dbReference type="InterPro" id="IPR012347">
    <property type="entry name" value="Ferritin-like"/>
</dbReference>
<comment type="cofactor">
    <cofactor evidence="1">
        <name>Fe(3+)</name>
        <dbReference type="ChEBI" id="CHEBI:29034"/>
    </cofactor>
</comment>